<organism evidence="1">
    <name type="scientific">Anopheles darlingi</name>
    <name type="common">Mosquito</name>
    <dbReference type="NCBI Taxonomy" id="43151"/>
    <lineage>
        <taxon>Eukaryota</taxon>
        <taxon>Metazoa</taxon>
        <taxon>Ecdysozoa</taxon>
        <taxon>Arthropoda</taxon>
        <taxon>Hexapoda</taxon>
        <taxon>Insecta</taxon>
        <taxon>Pterygota</taxon>
        <taxon>Neoptera</taxon>
        <taxon>Endopterygota</taxon>
        <taxon>Diptera</taxon>
        <taxon>Nematocera</taxon>
        <taxon>Culicoidea</taxon>
        <taxon>Culicidae</taxon>
        <taxon>Anophelinae</taxon>
        <taxon>Anopheles</taxon>
    </lineage>
</organism>
<protein>
    <submittedName>
        <fullName evidence="1">Putative secreted protein</fullName>
    </submittedName>
</protein>
<proteinExistence type="predicted"/>
<dbReference type="EMBL" id="GGFL01014049">
    <property type="protein sequence ID" value="MBW78227.1"/>
    <property type="molecule type" value="Transcribed_RNA"/>
</dbReference>
<evidence type="ECO:0000313" key="1">
    <source>
        <dbReference type="EMBL" id="MBW78227.1"/>
    </source>
</evidence>
<sequence length="68" mass="7579">MLLAGARVELAFRRRCNGVCVLVVLNGLLRKSFACEMVGKAEEKAEEAGQGACKQARRLFHRFRPRGC</sequence>
<name>A0A2M4DL00_ANODA</name>
<reference evidence="1" key="1">
    <citation type="submission" date="2018-01" db="EMBL/GenBank/DDBJ databases">
        <title>An insight into the sialome of Amazonian anophelines.</title>
        <authorList>
            <person name="Ribeiro J.M."/>
            <person name="Scarpassa V."/>
            <person name="Calvo E."/>
        </authorList>
    </citation>
    <scope>NUCLEOTIDE SEQUENCE</scope>
</reference>
<dbReference type="AlphaFoldDB" id="A0A2M4DL00"/>
<accession>A0A2M4DL00</accession>